<evidence type="ECO:0000313" key="3">
    <source>
        <dbReference type="Proteomes" id="UP000680679"/>
    </source>
</evidence>
<name>A0ABN6GCC9_9GAMM</name>
<dbReference type="InterPro" id="IPR054615">
    <property type="entry name" value="Symport_access"/>
</dbReference>
<reference evidence="2 3" key="1">
    <citation type="submission" date="2021-04" db="EMBL/GenBank/DDBJ databases">
        <title>Complete genome sequencing of Allochromatium tepidum strain NZ.</title>
        <authorList>
            <person name="Tsukatani Y."/>
            <person name="Mori H."/>
        </authorList>
    </citation>
    <scope>NUCLEOTIDE SEQUENCE [LARGE SCALE GENOMIC DNA]</scope>
    <source>
        <strain evidence="2 3">NZ</strain>
    </source>
</reference>
<sequence length="57" mass="6504">MLGLDDPFVLTAYLGIIALAVLSILYGLIRRNAARDEVTEEDRQWALEEKKVEDELQ</sequence>
<dbReference type="NCBIfam" id="NF045580">
    <property type="entry name" value="symport_access"/>
    <property type="match status" value="1"/>
</dbReference>
<dbReference type="Proteomes" id="UP000680679">
    <property type="component" value="Chromosome"/>
</dbReference>
<evidence type="ECO:0008006" key="4">
    <source>
        <dbReference type="Google" id="ProtNLM"/>
    </source>
</evidence>
<evidence type="ECO:0000313" key="2">
    <source>
        <dbReference type="EMBL" id="BCU07568.1"/>
    </source>
</evidence>
<feature type="transmembrane region" description="Helical" evidence="1">
    <location>
        <begin position="12"/>
        <end position="29"/>
    </location>
</feature>
<keyword evidence="1" id="KW-1133">Transmembrane helix</keyword>
<dbReference type="EMBL" id="AP024563">
    <property type="protein sequence ID" value="BCU07568.1"/>
    <property type="molecule type" value="Genomic_DNA"/>
</dbReference>
<organism evidence="2 3">
    <name type="scientific">Allochromatium tepidum</name>
    <dbReference type="NCBI Taxonomy" id="553982"/>
    <lineage>
        <taxon>Bacteria</taxon>
        <taxon>Pseudomonadati</taxon>
        <taxon>Pseudomonadota</taxon>
        <taxon>Gammaproteobacteria</taxon>
        <taxon>Chromatiales</taxon>
        <taxon>Chromatiaceae</taxon>
        <taxon>Allochromatium</taxon>
    </lineage>
</organism>
<protein>
    <recommendedName>
        <fullName evidence="4">Heme exporter protein D</fullName>
    </recommendedName>
</protein>
<keyword evidence="1" id="KW-0812">Transmembrane</keyword>
<dbReference type="RefSeq" id="WP_213378663.1">
    <property type="nucleotide sequence ID" value="NZ_AP024563.1"/>
</dbReference>
<accession>A0ABN6GCC9</accession>
<gene>
    <name evidence="2" type="ORF">Atep_22450</name>
</gene>
<evidence type="ECO:0000256" key="1">
    <source>
        <dbReference type="SAM" id="Phobius"/>
    </source>
</evidence>
<keyword evidence="1" id="KW-0472">Membrane</keyword>
<proteinExistence type="predicted"/>
<keyword evidence="3" id="KW-1185">Reference proteome</keyword>